<dbReference type="Pfam" id="PF04213">
    <property type="entry name" value="HtaA"/>
    <property type="match status" value="1"/>
</dbReference>
<feature type="chain" id="PRO_5040892309" evidence="2">
    <location>
        <begin position="32"/>
        <end position="295"/>
    </location>
</feature>
<keyword evidence="1" id="KW-0812">Transmembrane</keyword>
<keyword evidence="2" id="KW-0732">Signal</keyword>
<evidence type="ECO:0000313" key="5">
    <source>
        <dbReference type="Proteomes" id="UP001146468"/>
    </source>
</evidence>
<accession>A0A9X3LTV9</accession>
<evidence type="ECO:0000256" key="1">
    <source>
        <dbReference type="SAM" id="Phobius"/>
    </source>
</evidence>
<protein>
    <submittedName>
        <fullName evidence="4">HtaA domain-containing protein</fullName>
    </submittedName>
</protein>
<name>A0A9X3LTV9_9CORY</name>
<feature type="domain" description="Htaa" evidence="3">
    <location>
        <begin position="58"/>
        <end position="229"/>
    </location>
</feature>
<evidence type="ECO:0000313" key="4">
    <source>
        <dbReference type="EMBL" id="MCZ9293686.1"/>
    </source>
</evidence>
<comment type="caution">
    <text evidence="4">The sequence shown here is derived from an EMBL/GenBank/DDBJ whole genome shotgun (WGS) entry which is preliminary data.</text>
</comment>
<feature type="signal peptide" evidence="2">
    <location>
        <begin position="1"/>
        <end position="31"/>
    </location>
</feature>
<keyword evidence="1" id="KW-0472">Membrane</keyword>
<dbReference type="Proteomes" id="UP001146468">
    <property type="component" value="Unassembled WGS sequence"/>
</dbReference>
<dbReference type="EMBL" id="JAKMUS010000005">
    <property type="protein sequence ID" value="MCZ9293686.1"/>
    <property type="molecule type" value="Genomic_DNA"/>
</dbReference>
<dbReference type="RefSeq" id="WP_269965130.1">
    <property type="nucleotide sequence ID" value="NZ_JAKMUS010000005.1"/>
</dbReference>
<feature type="transmembrane region" description="Helical" evidence="1">
    <location>
        <begin position="264"/>
        <end position="288"/>
    </location>
</feature>
<sequence>MSRAFFTRSLLAAGTAAAVTAGVFVAPHAGAQESPTNAAAPVQDVAQEGLLKAGDVKSGTVSWPIKASFLRYLQSSAAGKITLSEGVSAKEEAGKATNFNFPIDPEKSHIDANGNGELALFGKIEFLGHEGLGKGRTWGMDVAYSNFKIKVEGKKGYIIADYKLKGALPDQEQHDESVSQAVLASFDLSRPLQPEGQENNTSTKVVLEQGGVDSLLNYKKGETLSSVTLAPLFAKEGDKPVKPNKAEGKVYDFTKKAGLNLKTLIGVGVALALLAVLGAVGAWFAGLIPGVPAPR</sequence>
<dbReference type="AlphaFoldDB" id="A0A9X3LTV9"/>
<organism evidence="4 5">
    <name type="scientific">Corynebacterium meitnerae</name>
    <dbReference type="NCBI Taxonomy" id="2913498"/>
    <lineage>
        <taxon>Bacteria</taxon>
        <taxon>Bacillati</taxon>
        <taxon>Actinomycetota</taxon>
        <taxon>Actinomycetes</taxon>
        <taxon>Mycobacteriales</taxon>
        <taxon>Corynebacteriaceae</taxon>
        <taxon>Corynebacterium</taxon>
    </lineage>
</organism>
<keyword evidence="5" id="KW-1185">Reference proteome</keyword>
<gene>
    <name evidence="4" type="ORF">L8U60_04210</name>
</gene>
<keyword evidence="1" id="KW-1133">Transmembrane helix</keyword>
<evidence type="ECO:0000259" key="3">
    <source>
        <dbReference type="Pfam" id="PF04213"/>
    </source>
</evidence>
<proteinExistence type="predicted"/>
<evidence type="ECO:0000256" key="2">
    <source>
        <dbReference type="SAM" id="SignalP"/>
    </source>
</evidence>
<dbReference type="InterPro" id="IPR007331">
    <property type="entry name" value="Htaa"/>
</dbReference>
<reference evidence="4" key="1">
    <citation type="submission" date="2022-02" db="EMBL/GenBank/DDBJ databases">
        <title>Corynebacterium sp. from urogenital microbiome.</title>
        <authorList>
            <person name="Cappelli E.A."/>
            <person name="Ribeiro T.G."/>
            <person name="Peixe L."/>
        </authorList>
    </citation>
    <scope>NUCLEOTIDE SEQUENCE</scope>
    <source>
        <strain evidence="4">C8Ua_172</strain>
    </source>
</reference>